<organism evidence="2 3">
    <name type="scientific">Allacma fusca</name>
    <dbReference type="NCBI Taxonomy" id="39272"/>
    <lineage>
        <taxon>Eukaryota</taxon>
        <taxon>Metazoa</taxon>
        <taxon>Ecdysozoa</taxon>
        <taxon>Arthropoda</taxon>
        <taxon>Hexapoda</taxon>
        <taxon>Collembola</taxon>
        <taxon>Symphypleona</taxon>
        <taxon>Sminthuridae</taxon>
        <taxon>Allacma</taxon>
    </lineage>
</organism>
<reference evidence="2" key="1">
    <citation type="submission" date="2021-06" db="EMBL/GenBank/DDBJ databases">
        <authorList>
            <person name="Hodson N. C."/>
            <person name="Mongue J. A."/>
            <person name="Jaron S. K."/>
        </authorList>
    </citation>
    <scope>NUCLEOTIDE SEQUENCE</scope>
</reference>
<evidence type="ECO:0000256" key="1">
    <source>
        <dbReference type="SAM" id="MobiDB-lite"/>
    </source>
</evidence>
<name>A0A8J2J4K6_9HEXA</name>
<gene>
    <name evidence="2" type="ORF">AFUS01_LOCUS367</name>
</gene>
<comment type="caution">
    <text evidence="2">The sequence shown here is derived from an EMBL/GenBank/DDBJ whole genome shotgun (WGS) entry which is preliminary data.</text>
</comment>
<dbReference type="Proteomes" id="UP000708208">
    <property type="component" value="Unassembled WGS sequence"/>
</dbReference>
<proteinExistence type="predicted"/>
<accession>A0A8J2J4K6</accession>
<evidence type="ECO:0000313" key="3">
    <source>
        <dbReference type="Proteomes" id="UP000708208"/>
    </source>
</evidence>
<keyword evidence="3" id="KW-1185">Reference proteome</keyword>
<feature type="region of interest" description="Disordered" evidence="1">
    <location>
        <begin position="44"/>
        <end position="136"/>
    </location>
</feature>
<evidence type="ECO:0000313" key="2">
    <source>
        <dbReference type="EMBL" id="CAG7639657.1"/>
    </source>
</evidence>
<dbReference type="EMBL" id="CAJVCH010001580">
    <property type="protein sequence ID" value="CAG7639657.1"/>
    <property type="molecule type" value="Genomic_DNA"/>
</dbReference>
<feature type="compositionally biased region" description="Acidic residues" evidence="1">
    <location>
        <begin position="92"/>
        <end position="105"/>
    </location>
</feature>
<feature type="compositionally biased region" description="Polar residues" evidence="1">
    <location>
        <begin position="59"/>
        <end position="91"/>
    </location>
</feature>
<dbReference type="AlphaFoldDB" id="A0A8J2J4K6"/>
<feature type="non-terminal residue" evidence="2">
    <location>
        <position position="1"/>
    </location>
</feature>
<feature type="compositionally biased region" description="Basic and acidic residues" evidence="1">
    <location>
        <begin position="124"/>
        <end position="136"/>
    </location>
</feature>
<sequence length="136" mass="15367">YLNSNEMAFTGPAAGTRSKVVALTQHQVHCSCIGETHEETCITLKNSDNKSKRKNRKNPPTQDKSVEQPEQQTSPQNLVESLFSSHPSTNNSDEEYDDDEDDEDYVPTKQSQIVHGSDLPDPPPVRERHLKNYRDS</sequence>
<protein>
    <submittedName>
        <fullName evidence="2">Uncharacterized protein</fullName>
    </submittedName>
</protein>
<feature type="non-terminal residue" evidence="2">
    <location>
        <position position="136"/>
    </location>
</feature>